<dbReference type="SUPFAM" id="SSF57667">
    <property type="entry name" value="beta-beta-alpha zinc fingers"/>
    <property type="match status" value="1"/>
</dbReference>
<keyword evidence="1" id="KW-0479">Metal-binding</keyword>
<dbReference type="AlphaFoldDB" id="A0AA39JB07"/>
<dbReference type="Proteomes" id="UP001175226">
    <property type="component" value="Unassembled WGS sequence"/>
</dbReference>
<keyword evidence="6" id="KW-1185">Reference proteome</keyword>
<dbReference type="GO" id="GO:0008270">
    <property type="term" value="F:zinc ion binding"/>
    <property type="evidence" value="ECO:0007669"/>
    <property type="project" value="UniProtKB-KW"/>
</dbReference>
<feature type="region of interest" description="Disordered" evidence="2">
    <location>
        <begin position="49"/>
        <end position="82"/>
    </location>
</feature>
<dbReference type="SUPFAM" id="SSF81383">
    <property type="entry name" value="F-box domain"/>
    <property type="match status" value="1"/>
</dbReference>
<feature type="domain" description="C2H2-type" evidence="3">
    <location>
        <begin position="85"/>
        <end position="112"/>
    </location>
</feature>
<organism evidence="5 6">
    <name type="scientific">Armillaria borealis</name>
    <dbReference type="NCBI Taxonomy" id="47425"/>
    <lineage>
        <taxon>Eukaryota</taxon>
        <taxon>Fungi</taxon>
        <taxon>Dikarya</taxon>
        <taxon>Basidiomycota</taxon>
        <taxon>Agaricomycotina</taxon>
        <taxon>Agaricomycetes</taxon>
        <taxon>Agaricomycetidae</taxon>
        <taxon>Agaricales</taxon>
        <taxon>Marasmiineae</taxon>
        <taxon>Physalacriaceae</taxon>
        <taxon>Armillaria</taxon>
    </lineage>
</organism>
<dbReference type="PROSITE" id="PS00028">
    <property type="entry name" value="ZINC_FINGER_C2H2_1"/>
    <property type="match status" value="1"/>
</dbReference>
<dbReference type="InterPro" id="IPR013087">
    <property type="entry name" value="Znf_C2H2_type"/>
</dbReference>
<comment type="caution">
    <text evidence="5">The sequence shown here is derived from an EMBL/GenBank/DDBJ whole genome shotgun (WGS) entry which is preliminary data.</text>
</comment>
<reference evidence="5" key="1">
    <citation type="submission" date="2023-06" db="EMBL/GenBank/DDBJ databases">
        <authorList>
            <consortium name="Lawrence Berkeley National Laboratory"/>
            <person name="Ahrendt S."/>
            <person name="Sahu N."/>
            <person name="Indic B."/>
            <person name="Wong-Bajracharya J."/>
            <person name="Merenyi Z."/>
            <person name="Ke H.-M."/>
            <person name="Monk M."/>
            <person name="Kocsube S."/>
            <person name="Drula E."/>
            <person name="Lipzen A."/>
            <person name="Balint B."/>
            <person name="Henrissat B."/>
            <person name="Andreopoulos B."/>
            <person name="Martin F.M."/>
            <person name="Harder C.B."/>
            <person name="Rigling D."/>
            <person name="Ford K.L."/>
            <person name="Foster G.D."/>
            <person name="Pangilinan J."/>
            <person name="Papanicolaou A."/>
            <person name="Barry K."/>
            <person name="LaButti K."/>
            <person name="Viragh M."/>
            <person name="Koriabine M."/>
            <person name="Yan M."/>
            <person name="Riley R."/>
            <person name="Champramary S."/>
            <person name="Plett K.L."/>
            <person name="Tsai I.J."/>
            <person name="Slot J."/>
            <person name="Sipos G."/>
            <person name="Plett J."/>
            <person name="Nagy L.G."/>
            <person name="Grigoriev I.V."/>
        </authorList>
    </citation>
    <scope>NUCLEOTIDE SEQUENCE</scope>
    <source>
        <strain evidence="5">FPL87.14</strain>
    </source>
</reference>
<dbReference type="PROSITE" id="PS50181">
    <property type="entry name" value="FBOX"/>
    <property type="match status" value="1"/>
</dbReference>
<dbReference type="Gene3D" id="3.30.160.60">
    <property type="entry name" value="Classic Zinc Finger"/>
    <property type="match status" value="1"/>
</dbReference>
<evidence type="ECO:0000313" key="5">
    <source>
        <dbReference type="EMBL" id="KAK0438461.1"/>
    </source>
</evidence>
<dbReference type="PROSITE" id="PS50157">
    <property type="entry name" value="ZINC_FINGER_C2H2_2"/>
    <property type="match status" value="1"/>
</dbReference>
<keyword evidence="1" id="KW-0862">Zinc</keyword>
<feature type="compositionally biased region" description="Low complexity" evidence="2">
    <location>
        <begin position="58"/>
        <end position="68"/>
    </location>
</feature>
<feature type="domain" description="F-box" evidence="4">
    <location>
        <begin position="289"/>
        <end position="348"/>
    </location>
</feature>
<dbReference type="InterPro" id="IPR036236">
    <property type="entry name" value="Znf_C2H2_sf"/>
</dbReference>
<accession>A0AA39JB07</accession>
<protein>
    <recommendedName>
        <fullName evidence="7">C2H2-type domain-containing protein</fullName>
    </recommendedName>
</protein>
<name>A0AA39JB07_9AGAR</name>
<gene>
    <name evidence="5" type="ORF">EV421DRAFT_1971609</name>
</gene>
<evidence type="ECO:0000313" key="6">
    <source>
        <dbReference type="Proteomes" id="UP001175226"/>
    </source>
</evidence>
<evidence type="ECO:0000259" key="4">
    <source>
        <dbReference type="PROSITE" id="PS50181"/>
    </source>
</evidence>
<dbReference type="Gene3D" id="1.20.1280.50">
    <property type="match status" value="1"/>
</dbReference>
<sequence>MADNAKVPLPSIQEWFPEHMLRVSPEVGVKGSASPAFIPPRLYVPPQPIRKSLLNDAPSHPSHMSSSSLRHQPAQDDEDEESKKHICAICHKRFLRPSGLNNHINSHTGATQFNVKSNMLRHCRSHTNPVPSSSSSSLHDIPTENSGPRIRPPLDASFTEGQDQAGNLLQYSKSRPWQERTGMERERYYQHLYPTSSDRLTRTERGKDDEMDKGLMDPYNKLVLFVIAGSKSGRDPTPPDMKLSHRTSNEHCTHYSPKSIATETTVSKSMMNSFSNTSGSQERFCNLHRDLIKDLPCELLQEIFAIVVATEDNNEEDPRKRTGQFRLSLVCKQWRDLIEACPTLWTGITITDFSPNHPVCFPPRVGSSPESTFPKLVRILERSSNCDLDVKIDIWAPPQVPLDFQQVVIYCSQGCKGHPPFSFSSEHSRFLSLLLSAHAHRIRTLDVITRDSTTQVDLLSAFINKPMPRLQCLRLRHDNSDITNEGPTLMKYPGNATWLLLFRGGIRNLQLVGLPSDNLHTPSELRLVLSNLVNTLEILSLVCTVRDVEDSLIPLEPLTLPHVHTFSLGCGRAIKEVELILQFLDTPAVRDLSTKDCHIAPLPASDDVVDRNFDAEEDLPIPLRFICKLTAVKQLSILCRDNEITLDDLVRLINFSTVETMNIEADN</sequence>
<proteinExistence type="predicted"/>
<evidence type="ECO:0000259" key="3">
    <source>
        <dbReference type="PROSITE" id="PS50157"/>
    </source>
</evidence>
<dbReference type="EMBL" id="JAUEPT010000043">
    <property type="protein sequence ID" value="KAK0438461.1"/>
    <property type="molecule type" value="Genomic_DNA"/>
</dbReference>
<dbReference type="Pfam" id="PF12937">
    <property type="entry name" value="F-box-like"/>
    <property type="match status" value="1"/>
</dbReference>
<evidence type="ECO:0000256" key="1">
    <source>
        <dbReference type="PROSITE-ProRule" id="PRU00042"/>
    </source>
</evidence>
<keyword evidence="1" id="KW-0863">Zinc-finger</keyword>
<feature type="region of interest" description="Disordered" evidence="2">
    <location>
        <begin position="124"/>
        <end position="160"/>
    </location>
</feature>
<evidence type="ECO:0008006" key="7">
    <source>
        <dbReference type="Google" id="ProtNLM"/>
    </source>
</evidence>
<dbReference type="InterPro" id="IPR001810">
    <property type="entry name" value="F-box_dom"/>
</dbReference>
<dbReference type="InterPro" id="IPR036047">
    <property type="entry name" value="F-box-like_dom_sf"/>
</dbReference>
<feature type="region of interest" description="Disordered" evidence="2">
    <location>
        <begin position="230"/>
        <end position="253"/>
    </location>
</feature>
<evidence type="ECO:0000256" key="2">
    <source>
        <dbReference type="SAM" id="MobiDB-lite"/>
    </source>
</evidence>